<dbReference type="EMBL" id="LOWA01000018">
    <property type="protein sequence ID" value="KVE28794.1"/>
    <property type="molecule type" value="Genomic_DNA"/>
</dbReference>
<name>A0A124P9K6_9BURK</name>
<evidence type="ECO:0000313" key="5">
    <source>
        <dbReference type="Proteomes" id="UP000062788"/>
    </source>
</evidence>
<dbReference type="EMBL" id="FXAN01000040">
    <property type="protein sequence ID" value="SMF99399.1"/>
    <property type="molecule type" value="Genomic_DNA"/>
</dbReference>
<proteinExistence type="inferred from homology"/>
<reference evidence="4 6" key="2">
    <citation type="submission" date="2017-04" db="EMBL/GenBank/DDBJ databases">
        <authorList>
            <person name="Afonso C.L."/>
            <person name="Miller P.J."/>
            <person name="Scott M.A."/>
            <person name="Spackman E."/>
            <person name="Goraichik I."/>
            <person name="Dimitrov K.M."/>
            <person name="Suarez D.L."/>
            <person name="Swayne D.E."/>
        </authorList>
    </citation>
    <scope>NUCLEOTIDE SEQUENCE [LARGE SCALE GENOMIC DNA]</scope>
    <source>
        <strain evidence="4">LMG 28154</strain>
    </source>
</reference>
<organism evidence="3 5">
    <name type="scientific">Burkholderia singularis</name>
    <dbReference type="NCBI Taxonomy" id="1503053"/>
    <lineage>
        <taxon>Bacteria</taxon>
        <taxon>Pseudomonadati</taxon>
        <taxon>Pseudomonadota</taxon>
        <taxon>Betaproteobacteria</taxon>
        <taxon>Burkholderiales</taxon>
        <taxon>Burkholderiaceae</taxon>
        <taxon>Burkholderia</taxon>
        <taxon>pseudomallei group</taxon>
    </lineage>
</organism>
<evidence type="ECO:0000313" key="4">
    <source>
        <dbReference type="EMBL" id="SMF99399.1"/>
    </source>
</evidence>
<dbReference type="OrthoDB" id="9807535at2"/>
<keyword evidence="5" id="KW-1185">Reference proteome</keyword>
<dbReference type="InterPro" id="IPR005545">
    <property type="entry name" value="YCII"/>
</dbReference>
<evidence type="ECO:0000259" key="2">
    <source>
        <dbReference type="Pfam" id="PF03795"/>
    </source>
</evidence>
<dbReference type="AlphaFoldDB" id="A0A124P9K6"/>
<protein>
    <submittedName>
        <fullName evidence="3">Dehydrogenase</fullName>
    </submittedName>
    <submittedName>
        <fullName evidence="4">PhnB protein</fullName>
    </submittedName>
</protein>
<dbReference type="SUPFAM" id="SSF54909">
    <property type="entry name" value="Dimeric alpha+beta barrel"/>
    <property type="match status" value="1"/>
</dbReference>
<sequence length="117" mass="12948">MSYLLLIVEPRGQRAARTREEGEALYARMRHWADALSSRGVLRLAESLASDDDSPRVQTRNGEVHVVDGPFAEAKEMIGGFFLLDVQTQGEALAIAKECPAAEWCTVEVREIGPCFL</sequence>
<dbReference type="RefSeq" id="WP_059515214.1">
    <property type="nucleotide sequence ID" value="NZ_FXAN01000040.1"/>
</dbReference>
<feature type="domain" description="YCII-related" evidence="2">
    <location>
        <begin position="1"/>
        <end position="112"/>
    </location>
</feature>
<reference evidence="3 5" key="1">
    <citation type="submission" date="2015-11" db="EMBL/GenBank/DDBJ databases">
        <title>Expanding the genomic diversity of Burkholderia species for the development of highly accurate diagnostics.</title>
        <authorList>
            <person name="Sahl J."/>
            <person name="Keim P."/>
            <person name="Wagner D."/>
        </authorList>
    </citation>
    <scope>NUCLEOTIDE SEQUENCE [LARGE SCALE GENOMIC DNA]</scope>
    <source>
        <strain evidence="3 5">TSV85</strain>
    </source>
</reference>
<dbReference type="Pfam" id="PF03795">
    <property type="entry name" value="YCII"/>
    <property type="match status" value="1"/>
</dbReference>
<dbReference type="PANTHER" id="PTHR35174:SF3">
    <property type="entry name" value="BLL7171 PROTEIN"/>
    <property type="match status" value="1"/>
</dbReference>
<gene>
    <name evidence="4" type="ORF">BSIN_0129</name>
    <name evidence="3" type="ORF">WS67_08785</name>
</gene>
<dbReference type="PANTHER" id="PTHR35174">
    <property type="entry name" value="BLL7171 PROTEIN-RELATED"/>
    <property type="match status" value="1"/>
</dbReference>
<accession>A0A124P9K6</accession>
<evidence type="ECO:0000313" key="6">
    <source>
        <dbReference type="Proteomes" id="UP000198460"/>
    </source>
</evidence>
<dbReference type="Proteomes" id="UP000198460">
    <property type="component" value="Unassembled WGS sequence"/>
</dbReference>
<dbReference type="Gene3D" id="3.30.70.1060">
    <property type="entry name" value="Dimeric alpha+beta barrel"/>
    <property type="match status" value="1"/>
</dbReference>
<evidence type="ECO:0000256" key="1">
    <source>
        <dbReference type="ARBA" id="ARBA00007689"/>
    </source>
</evidence>
<evidence type="ECO:0000313" key="3">
    <source>
        <dbReference type="EMBL" id="KVE28794.1"/>
    </source>
</evidence>
<dbReference type="InterPro" id="IPR011008">
    <property type="entry name" value="Dimeric_a/b-barrel"/>
</dbReference>
<comment type="similarity">
    <text evidence="1">Belongs to the YciI family.</text>
</comment>
<dbReference type="Proteomes" id="UP000062788">
    <property type="component" value="Unassembled WGS sequence"/>
</dbReference>